<sequence length="174" mass="19152">MQCTYCSRKSCRTPESCGLEAFDRDAVVEKYHTEENQQRIRAAARLVDGGRAGTLNRLEETMEFAKDMGYERIGLAYCYGKEAEAVDVQRRMRSAGLEVSAVSCTTGAMSQESLNDLSTLPGVSCNPLSQAAQLNSEGAQLAVLYGLCMGHDILFTREFSGDVTTLWVKDRRAS</sequence>
<evidence type="ECO:0000313" key="1">
    <source>
        <dbReference type="EMBL" id="AHC14863.1"/>
    </source>
</evidence>
<dbReference type="OrthoDB" id="9795204at2"/>
<evidence type="ECO:0000313" key="2">
    <source>
        <dbReference type="Proteomes" id="UP000018680"/>
    </source>
</evidence>
<dbReference type="KEGG" id="slr:L21SP2_1466"/>
<accession>V5WGF1</accession>
<dbReference type="Proteomes" id="UP000018680">
    <property type="component" value="Chromosome"/>
</dbReference>
<dbReference type="EMBL" id="CP006939">
    <property type="protein sequence ID" value="AHC14863.1"/>
    <property type="molecule type" value="Genomic_DNA"/>
</dbReference>
<keyword evidence="2" id="KW-1185">Reference proteome</keyword>
<name>V5WGF1_9SPIO</name>
<dbReference type="eggNOG" id="COG4887">
    <property type="taxonomic scope" value="Bacteria"/>
</dbReference>
<dbReference type="RefSeq" id="WP_024267786.1">
    <property type="nucleotide sequence ID" value="NC_023035.1"/>
</dbReference>
<dbReference type="HOGENOM" id="CLU_091350_1_0_12"/>
<proteinExistence type="predicted"/>
<reference evidence="1 2" key="1">
    <citation type="journal article" date="2015" name="Stand. Genomic Sci.">
        <title>Complete genome sequence and description of Salinispira pacifica gen. nov., sp. nov., a novel spirochaete isolated form a hypersaline microbial mat.</title>
        <authorList>
            <person name="Ben Hania W."/>
            <person name="Joseph M."/>
            <person name="Schumann P."/>
            <person name="Bunk B."/>
            <person name="Fiebig A."/>
            <person name="Sproer C."/>
            <person name="Klenk H.P."/>
            <person name="Fardeau M.L."/>
            <person name="Spring S."/>
        </authorList>
    </citation>
    <scope>NUCLEOTIDE SEQUENCE [LARGE SCALE GENOMIC DNA]</scope>
    <source>
        <strain evidence="1 2">L21-RPul-D2</strain>
    </source>
</reference>
<dbReference type="Gene3D" id="3.20.20.150">
    <property type="entry name" value="Divalent-metal-dependent TIM barrel enzymes"/>
    <property type="match status" value="1"/>
</dbReference>
<organism evidence="1 2">
    <name type="scientific">Salinispira pacifica</name>
    <dbReference type="NCBI Taxonomy" id="1307761"/>
    <lineage>
        <taxon>Bacteria</taxon>
        <taxon>Pseudomonadati</taxon>
        <taxon>Spirochaetota</taxon>
        <taxon>Spirochaetia</taxon>
        <taxon>Spirochaetales</taxon>
        <taxon>Spirochaetaceae</taxon>
        <taxon>Salinispira</taxon>
    </lineage>
</organism>
<dbReference type="Pfam" id="PF08901">
    <property type="entry name" value="DUF1847"/>
    <property type="match status" value="1"/>
</dbReference>
<dbReference type="AlphaFoldDB" id="V5WGF1"/>
<dbReference type="InterPro" id="IPR014997">
    <property type="entry name" value="DUF1847"/>
</dbReference>
<protein>
    <recommendedName>
        <fullName evidence="3">Metal-binding protein</fullName>
    </recommendedName>
</protein>
<gene>
    <name evidence="1" type="ORF">L21SP2_1466</name>
</gene>
<dbReference type="STRING" id="1307761.L21SP2_1466"/>
<evidence type="ECO:0008006" key="3">
    <source>
        <dbReference type="Google" id="ProtNLM"/>
    </source>
</evidence>